<dbReference type="Gene3D" id="3.40.50.150">
    <property type="entry name" value="Vaccinia Virus protein VP39"/>
    <property type="match status" value="1"/>
</dbReference>
<dbReference type="Pfam" id="PF08242">
    <property type="entry name" value="Methyltransf_12"/>
    <property type="match status" value="1"/>
</dbReference>
<dbReference type="Proteomes" id="UP000501991">
    <property type="component" value="Chromosome"/>
</dbReference>
<accession>A0A6C1AYR9</accession>
<evidence type="ECO:0000313" key="8">
    <source>
        <dbReference type="Proteomes" id="UP000501991"/>
    </source>
</evidence>
<dbReference type="GO" id="GO:0046872">
    <property type="term" value="F:metal ion binding"/>
    <property type="evidence" value="ECO:0007669"/>
    <property type="project" value="UniProtKB-KW"/>
</dbReference>
<keyword evidence="7" id="KW-0489">Methyltransferase</keyword>
<dbReference type="SUPFAM" id="SSF53335">
    <property type="entry name" value="S-adenosyl-L-methionine-dependent methyltransferases"/>
    <property type="match status" value="1"/>
</dbReference>
<dbReference type="CDD" id="cd02440">
    <property type="entry name" value="AdoMet_MTases"/>
    <property type="match status" value="1"/>
</dbReference>
<dbReference type="KEGG" id="azq:G3580_00715"/>
<keyword evidence="8" id="KW-1185">Reference proteome</keyword>
<dbReference type="SUPFAM" id="SSF51261">
    <property type="entry name" value="Duplicated hybrid motif"/>
    <property type="match status" value="1"/>
</dbReference>
<dbReference type="InterPro" id="IPR011055">
    <property type="entry name" value="Dup_hybrid_motif"/>
</dbReference>
<protein>
    <submittedName>
        <fullName evidence="7">Methyltransferase</fullName>
    </submittedName>
</protein>
<evidence type="ECO:0000313" key="7">
    <source>
        <dbReference type="EMBL" id="QID16273.1"/>
    </source>
</evidence>
<keyword evidence="7" id="KW-0808">Transferase</keyword>
<gene>
    <name evidence="7" type="ORF">G3580_00715</name>
</gene>
<keyword evidence="3" id="KW-0862">Zinc</keyword>
<dbReference type="GO" id="GO:0032259">
    <property type="term" value="P:methylation"/>
    <property type="evidence" value="ECO:0007669"/>
    <property type="project" value="UniProtKB-KW"/>
</dbReference>
<evidence type="ECO:0000256" key="4">
    <source>
        <dbReference type="ARBA" id="ARBA00023157"/>
    </source>
</evidence>
<evidence type="ECO:0000256" key="2">
    <source>
        <dbReference type="ARBA" id="ARBA00022729"/>
    </source>
</evidence>
<evidence type="ECO:0000256" key="3">
    <source>
        <dbReference type="ARBA" id="ARBA00022833"/>
    </source>
</evidence>
<dbReference type="InterPro" id="IPR029063">
    <property type="entry name" value="SAM-dependent_MTases_sf"/>
</dbReference>
<dbReference type="PANTHER" id="PTHR11329">
    <property type="entry name" value="LEUKOCYTE CELL-DERIVED CHEMOTAXIN 2"/>
    <property type="match status" value="1"/>
</dbReference>
<dbReference type="AlphaFoldDB" id="A0A6C1AYR9"/>
<name>A0A6C1AYR9_9RHOO</name>
<keyword evidence="4" id="KW-1015">Disulfide bond</keyword>
<organism evidence="7 8">
    <name type="scientific">Nitrogeniibacter mangrovi</name>
    <dbReference type="NCBI Taxonomy" id="2016596"/>
    <lineage>
        <taxon>Bacteria</taxon>
        <taxon>Pseudomonadati</taxon>
        <taxon>Pseudomonadota</taxon>
        <taxon>Betaproteobacteria</taxon>
        <taxon>Rhodocyclales</taxon>
        <taxon>Zoogloeaceae</taxon>
        <taxon>Nitrogeniibacter</taxon>
    </lineage>
</organism>
<dbReference type="InterPro" id="IPR013217">
    <property type="entry name" value="Methyltransf_12"/>
</dbReference>
<evidence type="ECO:0000256" key="1">
    <source>
        <dbReference type="ARBA" id="ARBA00022723"/>
    </source>
</evidence>
<dbReference type="GO" id="GO:0008168">
    <property type="term" value="F:methyltransferase activity"/>
    <property type="evidence" value="ECO:0007669"/>
    <property type="project" value="UniProtKB-KW"/>
</dbReference>
<evidence type="ECO:0000256" key="5">
    <source>
        <dbReference type="ARBA" id="ARBA00024361"/>
    </source>
</evidence>
<proteinExistence type="inferred from homology"/>
<dbReference type="InterPro" id="IPR008663">
    <property type="entry name" value="LECT2"/>
</dbReference>
<dbReference type="Gene3D" id="2.70.70.10">
    <property type="entry name" value="Glucose Permease (Domain IIA)"/>
    <property type="match status" value="1"/>
</dbReference>
<keyword evidence="1" id="KW-0479">Metal-binding</keyword>
<dbReference type="EMBL" id="CP048836">
    <property type="protein sequence ID" value="QID16273.1"/>
    <property type="molecule type" value="Genomic_DNA"/>
</dbReference>
<evidence type="ECO:0000259" key="6">
    <source>
        <dbReference type="Pfam" id="PF08242"/>
    </source>
</evidence>
<sequence>MTPTATDAEAGQAVYSRRTLLVYDLVVLGISNRFIWKCPTARLRAHYDRHVSANHLDVGVGTGYFLDRCRFPVARPRVALMDMNAESLAFAAARIARYRPERYTHNVLAPVAQPIEAFDSVGVNYLFHCLPGSMEHKAAALDHLRAMMTPGATLFGSTILHDGVSRGPAARRLMRFYNGRGIFSNTQDDLAGLVTALRQRFEAVSVEVAGCVALFSGRVPSSAAVPCVLCCPVEDGAVRGSDAWGAGHFGAPRGARSHRGVDLVAVPGQPVCSPIDAELVRRADPYDDDAVLTGVLLRGVGGHAGLEVKLFYMDVDPALLGTTVQAGQRIGAVQCLQHRYPGITNHVHLEVVRAGAPVDPRPLIPTLR</sequence>
<comment type="similarity">
    <text evidence="5">Belongs to the LECT2/MIM-1 family.</text>
</comment>
<dbReference type="PANTHER" id="PTHR11329:SF0">
    <property type="entry name" value="LEUKOCYTE CELL-DERIVED CHEMOTAXIN-2"/>
    <property type="match status" value="1"/>
</dbReference>
<keyword evidence="2" id="KW-0732">Signal</keyword>
<reference evidence="7 8" key="1">
    <citation type="submission" date="2020-02" db="EMBL/GenBank/DDBJ databases">
        <title>Nitrogenibacter mangrovi gen. nov., sp. nov. isolated from mangrove sediment, a denitrifying betaproteobacterium.</title>
        <authorList>
            <person name="Liao H."/>
            <person name="Tian Y."/>
        </authorList>
    </citation>
    <scope>NUCLEOTIDE SEQUENCE [LARGE SCALE GENOMIC DNA]</scope>
    <source>
        <strain evidence="7 8">M9-3-2</strain>
    </source>
</reference>
<dbReference type="RefSeq" id="WP_173763441.1">
    <property type="nucleotide sequence ID" value="NZ_CP048836.1"/>
</dbReference>
<feature type="domain" description="Methyltransferase type 12" evidence="6">
    <location>
        <begin position="56"/>
        <end position="154"/>
    </location>
</feature>